<protein>
    <submittedName>
        <fullName evidence="1">Uncharacterized protein</fullName>
    </submittedName>
</protein>
<dbReference type="EMBL" id="MT143964">
    <property type="protein sequence ID" value="QJH93295.1"/>
    <property type="molecule type" value="Genomic_DNA"/>
</dbReference>
<accession>A0A6M3X9F9</accession>
<gene>
    <name evidence="1" type="ORF">MM171B04282_0007</name>
</gene>
<dbReference type="AlphaFoldDB" id="A0A6M3X9F9"/>
<organism evidence="1">
    <name type="scientific">viral metagenome</name>
    <dbReference type="NCBI Taxonomy" id="1070528"/>
    <lineage>
        <taxon>unclassified sequences</taxon>
        <taxon>metagenomes</taxon>
        <taxon>organismal metagenomes</taxon>
    </lineage>
</organism>
<proteinExistence type="predicted"/>
<evidence type="ECO:0000313" key="1">
    <source>
        <dbReference type="EMBL" id="QJH93295.1"/>
    </source>
</evidence>
<sequence length="113" mass="13691">MMSKKIKIKKLFEEVGKRKYGDSFPDGMVRGATFTVHPYYIHFDVYEDSKGEGYVFIREGLMPKAEKIIAEWYQQHHNCKYKKDRWCRHGIKNEWSDPRNLCRREQCPLMKKR</sequence>
<name>A0A6M3X9F9_9ZZZZ</name>
<reference evidence="1" key="1">
    <citation type="submission" date="2020-03" db="EMBL/GenBank/DDBJ databases">
        <title>The deep terrestrial virosphere.</title>
        <authorList>
            <person name="Holmfeldt K."/>
            <person name="Nilsson E."/>
            <person name="Simone D."/>
            <person name="Lopez-Fernandez M."/>
            <person name="Wu X."/>
            <person name="de Brujin I."/>
            <person name="Lundin D."/>
            <person name="Andersson A."/>
            <person name="Bertilsson S."/>
            <person name="Dopson M."/>
        </authorList>
    </citation>
    <scope>NUCLEOTIDE SEQUENCE</scope>
    <source>
        <strain evidence="1">MM171B04282</strain>
    </source>
</reference>